<dbReference type="Gene3D" id="3.30.2310.20">
    <property type="entry name" value="RelE-like"/>
    <property type="match status" value="1"/>
</dbReference>
<comment type="similarity">
    <text evidence="1">Belongs to the RelE toxin family.</text>
</comment>
<gene>
    <name evidence="3" type="ORF">DKT75_14075</name>
</gene>
<dbReference type="Pfam" id="PF05016">
    <property type="entry name" value="ParE_toxin"/>
    <property type="match status" value="1"/>
</dbReference>
<dbReference type="EMBL" id="QGKL01000038">
    <property type="protein sequence ID" value="PWQ94875.1"/>
    <property type="molecule type" value="Genomic_DNA"/>
</dbReference>
<dbReference type="OrthoDB" id="9798046at2"/>
<dbReference type="InterPro" id="IPR035093">
    <property type="entry name" value="RelE/ParE_toxin_dom_sf"/>
</dbReference>
<comment type="caution">
    <text evidence="3">The sequence shown here is derived from an EMBL/GenBank/DDBJ whole genome shotgun (WGS) entry which is preliminary data.</text>
</comment>
<reference evidence="3 4" key="1">
    <citation type="submission" date="2018-05" db="EMBL/GenBank/DDBJ databases">
        <title>Leucothrix arctica sp. nov., isolated from Arctic seawater.</title>
        <authorList>
            <person name="Choi A."/>
            <person name="Baek K."/>
        </authorList>
    </citation>
    <scope>NUCLEOTIDE SEQUENCE [LARGE SCALE GENOMIC DNA]</scope>
    <source>
        <strain evidence="3 4">IMCC9719</strain>
    </source>
</reference>
<keyword evidence="2" id="KW-1277">Toxin-antitoxin system</keyword>
<proteinExistence type="inferred from homology"/>
<dbReference type="PANTHER" id="PTHR33755">
    <property type="entry name" value="TOXIN PARE1-RELATED"/>
    <property type="match status" value="1"/>
</dbReference>
<organism evidence="3 4">
    <name type="scientific">Leucothrix arctica</name>
    <dbReference type="NCBI Taxonomy" id="1481894"/>
    <lineage>
        <taxon>Bacteria</taxon>
        <taxon>Pseudomonadati</taxon>
        <taxon>Pseudomonadota</taxon>
        <taxon>Gammaproteobacteria</taxon>
        <taxon>Thiotrichales</taxon>
        <taxon>Thiotrichaceae</taxon>
        <taxon>Leucothrix</taxon>
    </lineage>
</organism>
<dbReference type="InterPro" id="IPR007712">
    <property type="entry name" value="RelE/ParE_toxin"/>
</dbReference>
<evidence type="ECO:0000313" key="3">
    <source>
        <dbReference type="EMBL" id="PWQ94875.1"/>
    </source>
</evidence>
<dbReference type="AlphaFoldDB" id="A0A317C887"/>
<accession>A0A317C887</accession>
<evidence type="ECO:0000256" key="1">
    <source>
        <dbReference type="ARBA" id="ARBA00006226"/>
    </source>
</evidence>
<dbReference type="InterPro" id="IPR051803">
    <property type="entry name" value="TA_system_RelE-like_toxin"/>
</dbReference>
<keyword evidence="4" id="KW-1185">Reference proteome</keyword>
<evidence type="ECO:0000256" key="2">
    <source>
        <dbReference type="ARBA" id="ARBA00022649"/>
    </source>
</evidence>
<sequence length="110" mass="12655">MLNLYIRPVASDDIDEIVDYLAESSIPAAQGFVKDLQQCFVLLTENPKIGIKREYHSAALSGMKMFPLKKLSTYLVFYLSDDQTIDIIRVLHGQRDIERLFNNSFQEPRS</sequence>
<dbReference type="Proteomes" id="UP000245506">
    <property type="component" value="Unassembled WGS sequence"/>
</dbReference>
<protein>
    <submittedName>
        <fullName evidence="3">Plasmid stabilization protein</fullName>
    </submittedName>
</protein>
<evidence type="ECO:0000313" key="4">
    <source>
        <dbReference type="Proteomes" id="UP000245506"/>
    </source>
</evidence>
<name>A0A317C887_9GAMM</name>
<dbReference type="RefSeq" id="WP_109824078.1">
    <property type="nucleotide sequence ID" value="NZ_QGKL01000038.1"/>
</dbReference>